<protein>
    <submittedName>
        <fullName evidence="2">Uncharacterized protein</fullName>
    </submittedName>
</protein>
<name>A0A8H6HAT3_9AGAR</name>
<feature type="compositionally biased region" description="Low complexity" evidence="1">
    <location>
        <begin position="129"/>
        <end position="142"/>
    </location>
</feature>
<gene>
    <name evidence="2" type="ORF">DFP72DRAFT_124519</name>
</gene>
<comment type="caution">
    <text evidence="2">The sequence shown here is derived from an EMBL/GenBank/DDBJ whole genome shotgun (WGS) entry which is preliminary data.</text>
</comment>
<keyword evidence="3" id="KW-1185">Reference proteome</keyword>
<dbReference type="EMBL" id="JACGCI010000142">
    <property type="protein sequence ID" value="KAF6743548.1"/>
    <property type="molecule type" value="Genomic_DNA"/>
</dbReference>
<feature type="compositionally biased region" description="Polar residues" evidence="1">
    <location>
        <begin position="84"/>
        <end position="99"/>
    </location>
</feature>
<accession>A0A8H6HAT3</accession>
<reference evidence="2 3" key="1">
    <citation type="submission" date="2020-07" db="EMBL/GenBank/DDBJ databases">
        <title>Comparative genomics of pyrophilous fungi reveals a link between fire events and developmental genes.</title>
        <authorList>
            <consortium name="DOE Joint Genome Institute"/>
            <person name="Steindorff A.S."/>
            <person name="Carver A."/>
            <person name="Calhoun S."/>
            <person name="Stillman K."/>
            <person name="Liu H."/>
            <person name="Lipzen A."/>
            <person name="Pangilinan J."/>
            <person name="Labutti K."/>
            <person name="Bruns T.D."/>
            <person name="Grigoriev I.V."/>
        </authorList>
    </citation>
    <scope>NUCLEOTIDE SEQUENCE [LARGE SCALE GENOMIC DNA]</scope>
    <source>
        <strain evidence="2 3">CBS 144469</strain>
    </source>
</reference>
<feature type="compositionally biased region" description="Basic residues" evidence="1">
    <location>
        <begin position="179"/>
        <end position="189"/>
    </location>
</feature>
<feature type="region of interest" description="Disordered" evidence="1">
    <location>
        <begin position="84"/>
        <end position="213"/>
    </location>
</feature>
<evidence type="ECO:0000256" key="1">
    <source>
        <dbReference type="SAM" id="MobiDB-lite"/>
    </source>
</evidence>
<feature type="compositionally biased region" description="Polar residues" evidence="1">
    <location>
        <begin position="156"/>
        <end position="174"/>
    </location>
</feature>
<proteinExistence type="predicted"/>
<sequence length="213" mass="23512">MAIVVKKEEELGCLLPLTSLKAETDWKEPEKPIIVDFTAVQSFLKSEDAKTLLPKKRFRYFLDAVVITTRPRAPVIKPQQLTASTRRTALKTESSQGNEISLPRAEDIIPGKASNKSKNNKKDVAQVGKSNSSRPSKQQSRSPVPPPKKSPPRLRTQTTSTKGPHAQTPQASNHENMKTKGKNPMKKIKKEAVTLSEDIKQSRLKAAGISPEA</sequence>
<evidence type="ECO:0000313" key="3">
    <source>
        <dbReference type="Proteomes" id="UP000521943"/>
    </source>
</evidence>
<evidence type="ECO:0000313" key="2">
    <source>
        <dbReference type="EMBL" id="KAF6743548.1"/>
    </source>
</evidence>
<dbReference type="AlphaFoldDB" id="A0A8H6HAT3"/>
<dbReference type="Proteomes" id="UP000521943">
    <property type="component" value="Unassembled WGS sequence"/>
</dbReference>
<organism evidence="2 3">
    <name type="scientific">Ephemerocybe angulata</name>
    <dbReference type="NCBI Taxonomy" id="980116"/>
    <lineage>
        <taxon>Eukaryota</taxon>
        <taxon>Fungi</taxon>
        <taxon>Dikarya</taxon>
        <taxon>Basidiomycota</taxon>
        <taxon>Agaricomycotina</taxon>
        <taxon>Agaricomycetes</taxon>
        <taxon>Agaricomycetidae</taxon>
        <taxon>Agaricales</taxon>
        <taxon>Agaricineae</taxon>
        <taxon>Psathyrellaceae</taxon>
        <taxon>Ephemerocybe</taxon>
    </lineage>
</organism>